<gene>
    <name evidence="1" type="ORF">FM996_15255</name>
</gene>
<dbReference type="Proteomes" id="UP000316781">
    <property type="component" value="Unassembled WGS sequence"/>
</dbReference>
<evidence type="ECO:0000313" key="1">
    <source>
        <dbReference type="EMBL" id="TRL30818.1"/>
    </source>
</evidence>
<sequence>MAIDRRHSNRVLSAAGLDGERLAQAISSGKIVFSEPTEPSSKEFVALINLANAERRSEKFTGGMLRFGKVWALEKNDTLIEFQIEDERGKIRSAVPFWPAEKYAAYARDALGLTANIRELDILEYIFSVLAVDLPANKLFAARFWLPSKRTVVDPPRILAKKHIESIAWYYKVESDPLASKMSDEEYRIALKDAYHRPMKCGPKGKLP</sequence>
<comment type="caution">
    <text evidence="1">The sequence shown here is derived from an EMBL/GenBank/DDBJ whole genome shotgun (WGS) entry which is preliminary data.</text>
</comment>
<organism evidence="1 2">
    <name type="scientific">Methylosinus sporium</name>
    <dbReference type="NCBI Taxonomy" id="428"/>
    <lineage>
        <taxon>Bacteria</taxon>
        <taxon>Pseudomonadati</taxon>
        <taxon>Pseudomonadota</taxon>
        <taxon>Alphaproteobacteria</taxon>
        <taxon>Hyphomicrobiales</taxon>
        <taxon>Methylocystaceae</taxon>
        <taxon>Methylosinus</taxon>
    </lineage>
</organism>
<protein>
    <submittedName>
        <fullName evidence="1">Uncharacterized protein</fullName>
    </submittedName>
</protein>
<evidence type="ECO:0000313" key="2">
    <source>
        <dbReference type="Proteomes" id="UP000316781"/>
    </source>
</evidence>
<dbReference type="RefSeq" id="WP_142863726.1">
    <property type="nucleotide sequence ID" value="NZ_VJMF01000064.1"/>
</dbReference>
<dbReference type="EMBL" id="VJMF01000064">
    <property type="protein sequence ID" value="TRL30818.1"/>
    <property type="molecule type" value="Genomic_DNA"/>
</dbReference>
<proteinExistence type="predicted"/>
<reference evidence="1 2" key="1">
    <citation type="submission" date="2019-07" db="EMBL/GenBank/DDBJ databases">
        <title>Ln-dependent methylotrophs.</title>
        <authorList>
            <person name="Tani A."/>
        </authorList>
    </citation>
    <scope>NUCLEOTIDE SEQUENCE [LARGE SCALE GENOMIC DNA]</scope>
    <source>
        <strain evidence="1 2">SM89A</strain>
    </source>
</reference>
<accession>A0A549SMG1</accession>
<name>A0A549SMG1_METSR</name>
<dbReference type="AlphaFoldDB" id="A0A549SMG1"/>